<evidence type="ECO:0000313" key="5">
    <source>
        <dbReference type="Proteomes" id="UP000183868"/>
    </source>
</evidence>
<accession>H1XXU9</accession>
<feature type="chain" id="PRO_5010834672" description="Outer membrane protein beta-barrel domain-containing protein" evidence="1">
    <location>
        <begin position="22"/>
        <end position="370"/>
    </location>
</feature>
<reference evidence="2 5" key="2">
    <citation type="submission" date="2016-11" db="EMBL/GenBank/DDBJ databases">
        <title>Genomic analysis of Caldithrix abyssi and proposal of a novel bacterial phylum Caldithrichaeota.</title>
        <authorList>
            <person name="Kublanov I."/>
            <person name="Sigalova O."/>
            <person name="Gavrilov S."/>
            <person name="Lebedinsky A."/>
            <person name="Ivanova N."/>
            <person name="Daum C."/>
            <person name="Reddy T."/>
            <person name="Klenk H.P."/>
            <person name="Goker M."/>
            <person name="Reva O."/>
            <person name="Miroshnichenko M."/>
            <person name="Kyprides N."/>
            <person name="Woyke T."/>
            <person name="Gelfand M."/>
        </authorList>
    </citation>
    <scope>NUCLEOTIDE SEQUENCE [LARGE SCALE GENOMIC DNA]</scope>
    <source>
        <strain evidence="2 5">LF13</strain>
    </source>
</reference>
<keyword evidence="1" id="KW-0732">Signal</keyword>
<evidence type="ECO:0000313" key="4">
    <source>
        <dbReference type="Proteomes" id="UP000004671"/>
    </source>
</evidence>
<dbReference type="RefSeq" id="WP_006926650.1">
    <property type="nucleotide sequence ID" value="NZ_CM001402.1"/>
</dbReference>
<protein>
    <recommendedName>
        <fullName evidence="6">Outer membrane protein beta-barrel domain-containing protein</fullName>
    </recommendedName>
</protein>
<dbReference type="AlphaFoldDB" id="H1XXU9"/>
<sequence precursor="true">MRFKNLLMVVIIGLGLTHALATETRVGSLGGTGFFIRDETNIFYFPATINQYPGLVIGELRAKGVDDSYSFGIHLPLTNGTFGIYLNVPTYINPPDFASWEHVQMARKMMLFYGRRLNTLNVGFHLSYLYDKFDGGDDGGKEYSLYLSFGAGISSERFDIGLRAEFPRMRQEYDRDNTTWSGFGIGLFGRYFQEINQKLTFIPALHIFLEPTSIISNEKDQSLDMNTFRLGFGLGAKYQVNENNFVIIGTEILGYDRLFFSSESIDSTKTSIVFPGIYAGIESSLKRWLKVRVGAIQVFKRESQSEELNSQSFEKTAYYSGFKMTFGLGILLGNFRLDATFNESLLFEGPNILNGSNVPLANKISLTYLF</sequence>
<reference evidence="3 4" key="1">
    <citation type="submission" date="2011-09" db="EMBL/GenBank/DDBJ databases">
        <title>The permanent draft genome of Caldithrix abyssi DSM 13497.</title>
        <authorList>
            <consortium name="US DOE Joint Genome Institute (JGI-PGF)"/>
            <person name="Lucas S."/>
            <person name="Han J."/>
            <person name="Lapidus A."/>
            <person name="Bruce D."/>
            <person name="Goodwin L."/>
            <person name="Pitluck S."/>
            <person name="Peters L."/>
            <person name="Kyrpides N."/>
            <person name="Mavromatis K."/>
            <person name="Ivanova N."/>
            <person name="Mikhailova N."/>
            <person name="Chertkov O."/>
            <person name="Detter J.C."/>
            <person name="Tapia R."/>
            <person name="Han C."/>
            <person name="Land M."/>
            <person name="Hauser L."/>
            <person name="Markowitz V."/>
            <person name="Cheng J.-F."/>
            <person name="Hugenholtz P."/>
            <person name="Woyke T."/>
            <person name="Wu D."/>
            <person name="Spring S."/>
            <person name="Brambilla E."/>
            <person name="Klenk H.-P."/>
            <person name="Eisen J.A."/>
        </authorList>
    </citation>
    <scope>NUCLEOTIDE SEQUENCE [LARGE SCALE GENOMIC DNA]</scope>
    <source>
        <strain evidence="3 4">DSM 13497</strain>
    </source>
</reference>
<keyword evidence="4" id="KW-1185">Reference proteome</keyword>
<organism evidence="3 4">
    <name type="scientific">Caldithrix abyssi DSM 13497</name>
    <dbReference type="NCBI Taxonomy" id="880073"/>
    <lineage>
        <taxon>Bacteria</taxon>
        <taxon>Pseudomonadati</taxon>
        <taxon>Calditrichota</taxon>
        <taxon>Calditrichia</taxon>
        <taxon>Calditrichales</taxon>
        <taxon>Calditrichaceae</taxon>
        <taxon>Caldithrix</taxon>
    </lineage>
</organism>
<dbReference type="KEGG" id="caby:Cabys_2908"/>
<feature type="signal peptide" evidence="1">
    <location>
        <begin position="1"/>
        <end position="21"/>
    </location>
</feature>
<name>H1XXU9_CALAY</name>
<proteinExistence type="predicted"/>
<evidence type="ECO:0008006" key="6">
    <source>
        <dbReference type="Google" id="ProtNLM"/>
    </source>
</evidence>
<dbReference type="EMBL" id="CP018099">
    <property type="protein sequence ID" value="APF19656.1"/>
    <property type="molecule type" value="Genomic_DNA"/>
</dbReference>
<dbReference type="EMBL" id="CM001402">
    <property type="protein sequence ID" value="EHO39772.1"/>
    <property type="molecule type" value="Genomic_DNA"/>
</dbReference>
<dbReference type="Proteomes" id="UP000004671">
    <property type="component" value="Chromosome"/>
</dbReference>
<evidence type="ECO:0000256" key="1">
    <source>
        <dbReference type="SAM" id="SignalP"/>
    </source>
</evidence>
<evidence type="ECO:0000313" key="2">
    <source>
        <dbReference type="EMBL" id="APF19656.1"/>
    </source>
</evidence>
<dbReference type="InParanoid" id="H1XXU9"/>
<evidence type="ECO:0000313" key="3">
    <source>
        <dbReference type="EMBL" id="EHO39772.1"/>
    </source>
</evidence>
<gene>
    <name evidence="2" type="ORF">Cabys_2908</name>
    <name evidence="3" type="ORF">Calab_0119</name>
</gene>
<dbReference type="eggNOG" id="ENOG50341NU">
    <property type="taxonomic scope" value="Bacteria"/>
</dbReference>
<dbReference type="Proteomes" id="UP000183868">
    <property type="component" value="Chromosome"/>
</dbReference>
<dbReference type="PaxDb" id="880073-Calab_0119"/>
<dbReference type="STRING" id="880073.Cabys_2908"/>
<dbReference type="OrthoDB" id="945117at2"/>
<dbReference type="HOGENOM" id="CLU_747379_0_0_0"/>